<accession>A0AA88PYD8</accession>
<name>A0AA88PYD8_9TELE</name>
<reference evidence="1" key="1">
    <citation type="submission" date="2023-08" db="EMBL/GenBank/DDBJ databases">
        <title>Chromosome-level Genome Assembly of mud carp (Cirrhinus molitorella).</title>
        <authorList>
            <person name="Liu H."/>
        </authorList>
    </citation>
    <scope>NUCLEOTIDE SEQUENCE</scope>
    <source>
        <strain evidence="1">Prfri</strain>
        <tissue evidence="1">Muscle</tissue>
    </source>
</reference>
<keyword evidence="2" id="KW-1185">Reference proteome</keyword>
<sequence>METEERRQPEDEEDCMCTYLIRSLLDHHCRFRIPLSALCERRQRLSILLPEHFKSQARVPSFHHGPSAVFKDLAHISIIPFYVI</sequence>
<comment type="caution">
    <text evidence="1">The sequence shown here is derived from an EMBL/GenBank/DDBJ whole genome shotgun (WGS) entry which is preliminary data.</text>
</comment>
<organism evidence="1 2">
    <name type="scientific">Cirrhinus molitorella</name>
    <name type="common">mud carp</name>
    <dbReference type="NCBI Taxonomy" id="172907"/>
    <lineage>
        <taxon>Eukaryota</taxon>
        <taxon>Metazoa</taxon>
        <taxon>Chordata</taxon>
        <taxon>Craniata</taxon>
        <taxon>Vertebrata</taxon>
        <taxon>Euteleostomi</taxon>
        <taxon>Actinopterygii</taxon>
        <taxon>Neopterygii</taxon>
        <taxon>Teleostei</taxon>
        <taxon>Ostariophysi</taxon>
        <taxon>Cypriniformes</taxon>
        <taxon>Cyprinidae</taxon>
        <taxon>Labeoninae</taxon>
        <taxon>Labeonini</taxon>
        <taxon>Cirrhinus</taxon>
    </lineage>
</organism>
<dbReference type="Proteomes" id="UP001187343">
    <property type="component" value="Unassembled WGS sequence"/>
</dbReference>
<dbReference type="EMBL" id="JAUYZG010000008">
    <property type="protein sequence ID" value="KAK2900956.1"/>
    <property type="molecule type" value="Genomic_DNA"/>
</dbReference>
<evidence type="ECO:0000313" key="2">
    <source>
        <dbReference type="Proteomes" id="UP001187343"/>
    </source>
</evidence>
<dbReference type="AlphaFoldDB" id="A0AA88PYD8"/>
<protein>
    <submittedName>
        <fullName evidence="1">Uncharacterized protein</fullName>
    </submittedName>
</protein>
<proteinExistence type="predicted"/>
<evidence type="ECO:0000313" key="1">
    <source>
        <dbReference type="EMBL" id="KAK2900956.1"/>
    </source>
</evidence>
<gene>
    <name evidence="1" type="ORF">Q8A67_009071</name>
</gene>